<protein>
    <submittedName>
        <fullName evidence="1">Uncharacterized protein</fullName>
    </submittedName>
</protein>
<proteinExistence type="predicted"/>
<gene>
    <name evidence="1" type="ORF">PCON_05416</name>
</gene>
<evidence type="ECO:0000313" key="1">
    <source>
        <dbReference type="EMBL" id="CCX05829.1"/>
    </source>
</evidence>
<sequence>MVRPSQGPATPALQQLSSMVTRTVHSEIMPPLNVSVTVGRQTFNIQVPLTAPDVFTGADASAHSQQGIS</sequence>
<accession>U4L177</accession>
<keyword evidence="2" id="KW-1185">Reference proteome</keyword>
<dbReference type="EMBL" id="HF935274">
    <property type="protein sequence ID" value="CCX05829.1"/>
    <property type="molecule type" value="Genomic_DNA"/>
</dbReference>
<dbReference type="Proteomes" id="UP000018144">
    <property type="component" value="Unassembled WGS sequence"/>
</dbReference>
<organism evidence="1 2">
    <name type="scientific">Pyronema omphalodes (strain CBS 100304)</name>
    <name type="common">Pyronema confluens</name>
    <dbReference type="NCBI Taxonomy" id="1076935"/>
    <lineage>
        <taxon>Eukaryota</taxon>
        <taxon>Fungi</taxon>
        <taxon>Dikarya</taxon>
        <taxon>Ascomycota</taxon>
        <taxon>Pezizomycotina</taxon>
        <taxon>Pezizomycetes</taxon>
        <taxon>Pezizales</taxon>
        <taxon>Pyronemataceae</taxon>
        <taxon>Pyronema</taxon>
    </lineage>
</organism>
<dbReference type="AlphaFoldDB" id="U4L177"/>
<reference evidence="1 2" key="1">
    <citation type="journal article" date="2013" name="PLoS Genet.">
        <title>The genome and development-dependent transcriptomes of Pyronema confluens: a window into fungal evolution.</title>
        <authorList>
            <person name="Traeger S."/>
            <person name="Altegoer F."/>
            <person name="Freitag M."/>
            <person name="Gabaldon T."/>
            <person name="Kempken F."/>
            <person name="Kumar A."/>
            <person name="Marcet-Houben M."/>
            <person name="Poggeler S."/>
            <person name="Stajich J.E."/>
            <person name="Nowrousian M."/>
        </authorList>
    </citation>
    <scope>NUCLEOTIDE SEQUENCE [LARGE SCALE GENOMIC DNA]</scope>
    <source>
        <strain evidence="2">CBS 100304</strain>
        <tissue evidence="1">Vegetative mycelium</tissue>
    </source>
</reference>
<name>U4L177_PYROM</name>
<evidence type="ECO:0000313" key="2">
    <source>
        <dbReference type="Proteomes" id="UP000018144"/>
    </source>
</evidence>